<gene>
    <name evidence="3" type="ORF">EV420DRAFT_1272114</name>
</gene>
<name>A0AA39N342_ARMTA</name>
<dbReference type="AlphaFoldDB" id="A0AA39N342"/>
<evidence type="ECO:0000313" key="4">
    <source>
        <dbReference type="Proteomes" id="UP001175211"/>
    </source>
</evidence>
<keyword evidence="4" id="KW-1185">Reference proteome</keyword>
<dbReference type="EMBL" id="JAUEPS010000024">
    <property type="protein sequence ID" value="KAK0455733.1"/>
    <property type="molecule type" value="Genomic_DNA"/>
</dbReference>
<protein>
    <recommendedName>
        <fullName evidence="2">DUF6697 domain-containing protein</fullName>
    </recommendedName>
</protein>
<proteinExistence type="predicted"/>
<comment type="caution">
    <text evidence="3">The sequence shown here is derived from an EMBL/GenBank/DDBJ whole genome shotgun (WGS) entry which is preliminary data.</text>
</comment>
<dbReference type="GeneID" id="85351227"/>
<feature type="non-terminal residue" evidence="3">
    <location>
        <position position="1"/>
    </location>
</feature>
<dbReference type="Proteomes" id="UP001175211">
    <property type="component" value="Unassembled WGS sequence"/>
</dbReference>
<dbReference type="RefSeq" id="XP_060329243.1">
    <property type="nucleotide sequence ID" value="XM_060467679.1"/>
</dbReference>
<evidence type="ECO:0000313" key="3">
    <source>
        <dbReference type="EMBL" id="KAK0455733.1"/>
    </source>
</evidence>
<dbReference type="Pfam" id="PF20411">
    <property type="entry name" value="DUF6697"/>
    <property type="match status" value="1"/>
</dbReference>
<sequence length="252" mass="29442">YEVPLDRDVRDVVVTRLFMSKVYGGSPQETFPRVAQNFLRVHHMDDFMYLNLDMNPHAPQVPGAPGLFFDADESIDQFSKIRRVFSRIGSSQWEYMGQYEIKPVASLTMEEWNEQRSTVRLVWASKLSTTGWGVPCRGVMHLYEQLGRKPTKREVKEALQSGNQFKNVSREQIAEGFLKGWVTMAVWTMKCVGYDVDFQRELVTEYVNWTPPDEPKRLATPQRGRKRKREEHRALDEDDLIYHPRGTKTRPI</sequence>
<organism evidence="3 4">
    <name type="scientific">Armillaria tabescens</name>
    <name type="common">Ringless honey mushroom</name>
    <name type="synonym">Agaricus tabescens</name>
    <dbReference type="NCBI Taxonomy" id="1929756"/>
    <lineage>
        <taxon>Eukaryota</taxon>
        <taxon>Fungi</taxon>
        <taxon>Dikarya</taxon>
        <taxon>Basidiomycota</taxon>
        <taxon>Agaricomycotina</taxon>
        <taxon>Agaricomycetes</taxon>
        <taxon>Agaricomycetidae</taxon>
        <taxon>Agaricales</taxon>
        <taxon>Marasmiineae</taxon>
        <taxon>Physalacriaceae</taxon>
        <taxon>Desarmillaria</taxon>
    </lineage>
</organism>
<accession>A0AA39N342</accession>
<feature type="domain" description="DUF6697" evidence="2">
    <location>
        <begin position="14"/>
        <end position="204"/>
    </location>
</feature>
<evidence type="ECO:0000259" key="2">
    <source>
        <dbReference type="Pfam" id="PF20411"/>
    </source>
</evidence>
<feature type="region of interest" description="Disordered" evidence="1">
    <location>
        <begin position="211"/>
        <end position="252"/>
    </location>
</feature>
<evidence type="ECO:0000256" key="1">
    <source>
        <dbReference type="SAM" id="MobiDB-lite"/>
    </source>
</evidence>
<reference evidence="3" key="1">
    <citation type="submission" date="2023-06" db="EMBL/GenBank/DDBJ databases">
        <authorList>
            <consortium name="Lawrence Berkeley National Laboratory"/>
            <person name="Ahrendt S."/>
            <person name="Sahu N."/>
            <person name="Indic B."/>
            <person name="Wong-Bajracharya J."/>
            <person name="Merenyi Z."/>
            <person name="Ke H.-M."/>
            <person name="Monk M."/>
            <person name="Kocsube S."/>
            <person name="Drula E."/>
            <person name="Lipzen A."/>
            <person name="Balint B."/>
            <person name="Henrissat B."/>
            <person name="Andreopoulos B."/>
            <person name="Martin F.M."/>
            <person name="Harder C.B."/>
            <person name="Rigling D."/>
            <person name="Ford K.L."/>
            <person name="Foster G.D."/>
            <person name="Pangilinan J."/>
            <person name="Papanicolaou A."/>
            <person name="Barry K."/>
            <person name="LaButti K."/>
            <person name="Viragh M."/>
            <person name="Koriabine M."/>
            <person name="Yan M."/>
            <person name="Riley R."/>
            <person name="Champramary S."/>
            <person name="Plett K.L."/>
            <person name="Tsai I.J."/>
            <person name="Slot J."/>
            <person name="Sipos G."/>
            <person name="Plett J."/>
            <person name="Nagy L.G."/>
            <person name="Grigoriev I.V."/>
        </authorList>
    </citation>
    <scope>NUCLEOTIDE SEQUENCE</scope>
    <source>
        <strain evidence="3">CCBAS 213</strain>
    </source>
</reference>
<dbReference type="InterPro" id="IPR046520">
    <property type="entry name" value="DUF6697"/>
</dbReference>